<reference evidence="1 2" key="1">
    <citation type="journal article" date="2007" name="PLoS ONE">
        <title>Analysis of the neurotoxin complex genes in Clostridium botulinum A1-A4 and B1 strains: BoNT/A3, /Ba4 and /B1 clusters are located within plasmids.</title>
        <authorList>
            <person name="Smith T.J."/>
            <person name="Hill K.K."/>
            <person name="Foley B.T."/>
            <person name="Detter J.C."/>
            <person name="Munk A.C."/>
            <person name="Bruce D.C."/>
            <person name="Doggett N.A."/>
            <person name="Smith L.A."/>
            <person name="Marks J.D."/>
            <person name="Xie G."/>
            <person name="Brettin T.S."/>
        </authorList>
    </citation>
    <scope>NUCLEOTIDE SEQUENCE [LARGE SCALE GENOMIC DNA]</scope>
    <source>
        <strain evidence="2">Okra / Type B1</strain>
    </source>
</reference>
<dbReference type="Proteomes" id="UP000008541">
    <property type="component" value="Chromosome"/>
</dbReference>
<proteinExistence type="predicted"/>
<protein>
    <submittedName>
        <fullName evidence="1">Uncharacterized protein</fullName>
    </submittedName>
</protein>
<sequence>MRRVKMNNLDVINRQLELIDKIDNLQKKRKEEKKNSTSLR</sequence>
<dbReference type="KEGG" id="cbb:CLD_2027"/>
<name>B1IJ52_CLOBK</name>
<gene>
    <name evidence="1" type="ordered locus">CLD_2027</name>
</gene>
<dbReference type="AlphaFoldDB" id="B1IJ52"/>
<organism evidence="1 2">
    <name type="scientific">Clostridium botulinum (strain Okra / Type B1)</name>
    <dbReference type="NCBI Taxonomy" id="498213"/>
    <lineage>
        <taxon>Bacteria</taxon>
        <taxon>Bacillati</taxon>
        <taxon>Bacillota</taxon>
        <taxon>Clostridia</taxon>
        <taxon>Eubacteriales</taxon>
        <taxon>Clostridiaceae</taxon>
        <taxon>Clostridium</taxon>
    </lineage>
</organism>
<evidence type="ECO:0000313" key="2">
    <source>
        <dbReference type="Proteomes" id="UP000008541"/>
    </source>
</evidence>
<dbReference type="HOGENOM" id="CLU_3287240_0_0_9"/>
<accession>B1IJ52</accession>
<evidence type="ECO:0000313" key="1">
    <source>
        <dbReference type="EMBL" id="ACA44663.1"/>
    </source>
</evidence>
<dbReference type="EMBL" id="CP000939">
    <property type="protein sequence ID" value="ACA44663.1"/>
    <property type="molecule type" value="Genomic_DNA"/>
</dbReference>